<dbReference type="Pfam" id="PF18004">
    <property type="entry name" value="RPN2_C"/>
    <property type="match status" value="2"/>
</dbReference>
<dbReference type="InterPro" id="IPR016024">
    <property type="entry name" value="ARM-type_fold"/>
</dbReference>
<evidence type="ECO:0000259" key="4">
    <source>
        <dbReference type="Pfam" id="PF18004"/>
    </source>
</evidence>
<feature type="compositionally biased region" description="Acidic residues" evidence="3">
    <location>
        <begin position="596"/>
        <end position="614"/>
    </location>
</feature>
<organism evidence="5">
    <name type="scientific">Alexandrium catenella</name>
    <name type="common">Red tide dinoflagellate</name>
    <name type="synonym">Gonyaulax catenella</name>
    <dbReference type="NCBI Taxonomy" id="2925"/>
    <lineage>
        <taxon>Eukaryota</taxon>
        <taxon>Sar</taxon>
        <taxon>Alveolata</taxon>
        <taxon>Dinophyceae</taxon>
        <taxon>Gonyaulacales</taxon>
        <taxon>Pyrocystaceae</taxon>
        <taxon>Alexandrium</taxon>
    </lineage>
</organism>
<protein>
    <recommendedName>
        <fullName evidence="4">26S proteasome regulatory subunit RPN2 C-terminal domain-containing protein</fullName>
    </recommendedName>
</protein>
<dbReference type="InterPro" id="IPR040623">
    <property type="entry name" value="RPN2_C"/>
</dbReference>
<dbReference type="GO" id="GO:0008540">
    <property type="term" value="C:proteasome regulatory particle, base subcomplex"/>
    <property type="evidence" value="ECO:0007669"/>
    <property type="project" value="TreeGrafter"/>
</dbReference>
<dbReference type="GO" id="GO:0043161">
    <property type="term" value="P:proteasome-mediated ubiquitin-dependent protein catabolic process"/>
    <property type="evidence" value="ECO:0007669"/>
    <property type="project" value="TreeGrafter"/>
</dbReference>
<feature type="compositionally biased region" description="Low complexity" evidence="3">
    <location>
        <begin position="498"/>
        <end position="519"/>
    </location>
</feature>
<dbReference type="InterPro" id="IPR002015">
    <property type="entry name" value="Proteasome/cyclosome_rpt"/>
</dbReference>
<dbReference type="AlphaFoldDB" id="A0A7S1L5P0"/>
<keyword evidence="1" id="KW-0677">Repeat</keyword>
<dbReference type="Pfam" id="PF13646">
    <property type="entry name" value="HEAT_2"/>
    <property type="match status" value="1"/>
</dbReference>
<feature type="domain" description="26S proteasome regulatory subunit RPN2 C-terminal" evidence="4">
    <location>
        <begin position="343"/>
        <end position="429"/>
    </location>
</feature>
<evidence type="ECO:0000313" key="5">
    <source>
        <dbReference type="EMBL" id="CAD9095209.1"/>
    </source>
</evidence>
<feature type="region of interest" description="Disordered" evidence="3">
    <location>
        <begin position="593"/>
        <end position="627"/>
    </location>
</feature>
<evidence type="ECO:0000256" key="2">
    <source>
        <dbReference type="ARBA" id="ARBA00022942"/>
    </source>
</evidence>
<feature type="region of interest" description="Disordered" evidence="3">
    <location>
        <begin position="489"/>
        <end position="550"/>
    </location>
</feature>
<feature type="domain" description="26S proteasome regulatory subunit RPN2 C-terminal" evidence="4">
    <location>
        <begin position="494"/>
        <end position="600"/>
    </location>
</feature>
<dbReference type="EMBL" id="HBGE01007823">
    <property type="protein sequence ID" value="CAD9095209.1"/>
    <property type="molecule type" value="Transcribed_RNA"/>
</dbReference>
<dbReference type="PANTHER" id="PTHR10943:SF2">
    <property type="entry name" value="26S PROTEASOME NON-ATPASE REGULATORY SUBUNIT 1"/>
    <property type="match status" value="1"/>
</dbReference>
<dbReference type="InterPro" id="IPR011989">
    <property type="entry name" value="ARM-like"/>
</dbReference>
<dbReference type="PANTHER" id="PTHR10943">
    <property type="entry name" value="26S PROTEASOME NON-ATPASE REGULATORY SUBUNIT"/>
    <property type="match status" value="1"/>
</dbReference>
<dbReference type="SUPFAM" id="SSF48371">
    <property type="entry name" value="ARM repeat"/>
    <property type="match status" value="1"/>
</dbReference>
<keyword evidence="2" id="KW-0647">Proteasome</keyword>
<name>A0A7S1L5P0_ALECA</name>
<sequence length="627" mass="67475">MGIIHANHYDPETKAYLLEQLHNAQATEVLQHGACLGIGLVSMATADEGTYEELKQTLYTDTAVAGEAAAYGIGLVMVGSASEKAIGELLAYAHDTQHEKIIRACALALAMMMFRREEEAETLIQQMLLDKDAILRYGACFCIGLAYVGTSQNRAIRRLLHISVSDVSDDVRRAAVIALGFVMCNVPDQLPGVVKLLSESYNPHVRYGAAIALGIACAGSAQLEAHNLLQPLMSDASDFVRQGAIVAMGLLYMQTSPGKTERVKAFREKLQKVIGDKHEDVMTRFGAILANGVMDAGGRNSSPSLFSKSGVLRRGAAIGFCLFTQMWYWFPLIHMFSLTLAPTALIGLTEKLKIPKNFSLKCGARPSLFAYPEPLQPPKKEEQAKTATAVLSTAAKAKALREKKAADELKNKEKKEKPDTDVDMDDKASVSNSVAEGAFAKSGDAMSVAATPGTTVVGSAATESVAASDLASEQMMVVDEAPVAEGPKAAAKVEAEAKSAAGSGEGEAANAATAGSSSASKDKEEKKEGEGEAEKKEPEQPEPTEEVLHNPCRVLKAQIQYISFPKEINGQPVRYSPLLEDRRVGFLLLNDLKPEEPEDLFLEDDKAADDEAEKEPEPPQPFEWTDN</sequence>
<evidence type="ECO:0000256" key="1">
    <source>
        <dbReference type="ARBA" id="ARBA00022737"/>
    </source>
</evidence>
<feature type="region of interest" description="Disordered" evidence="3">
    <location>
        <begin position="402"/>
        <end position="427"/>
    </location>
</feature>
<reference evidence="5" key="1">
    <citation type="submission" date="2021-01" db="EMBL/GenBank/DDBJ databases">
        <authorList>
            <person name="Corre E."/>
            <person name="Pelletier E."/>
            <person name="Niang G."/>
            <person name="Scheremetjew M."/>
            <person name="Finn R."/>
            <person name="Kale V."/>
            <person name="Holt S."/>
            <person name="Cochrane G."/>
            <person name="Meng A."/>
            <person name="Brown T."/>
            <person name="Cohen L."/>
        </authorList>
    </citation>
    <scope>NUCLEOTIDE SEQUENCE</scope>
    <source>
        <strain evidence="5">OF101</strain>
    </source>
</reference>
<feature type="compositionally biased region" description="Basic and acidic residues" evidence="3">
    <location>
        <begin position="520"/>
        <end position="539"/>
    </location>
</feature>
<evidence type="ECO:0000256" key="3">
    <source>
        <dbReference type="SAM" id="MobiDB-lite"/>
    </source>
</evidence>
<accession>A0A7S1L5P0</accession>
<dbReference type="Gene3D" id="1.25.10.10">
    <property type="entry name" value="Leucine-rich Repeat Variant"/>
    <property type="match status" value="1"/>
</dbReference>
<dbReference type="GO" id="GO:0005634">
    <property type="term" value="C:nucleus"/>
    <property type="evidence" value="ECO:0007669"/>
    <property type="project" value="TreeGrafter"/>
</dbReference>
<proteinExistence type="predicted"/>
<dbReference type="Pfam" id="PF01851">
    <property type="entry name" value="PC_rep"/>
    <property type="match status" value="1"/>
</dbReference>
<dbReference type="GO" id="GO:0034515">
    <property type="term" value="C:proteasome storage granule"/>
    <property type="evidence" value="ECO:0007669"/>
    <property type="project" value="TreeGrafter"/>
</dbReference>
<gene>
    <name evidence="5" type="ORF">ACAT0790_LOCUS4704</name>
</gene>